<organism evidence="13 14">
    <name type="scientific">Basidiobolus ranarum</name>
    <dbReference type="NCBI Taxonomy" id="34480"/>
    <lineage>
        <taxon>Eukaryota</taxon>
        <taxon>Fungi</taxon>
        <taxon>Fungi incertae sedis</taxon>
        <taxon>Zoopagomycota</taxon>
        <taxon>Entomophthoromycotina</taxon>
        <taxon>Basidiobolomycetes</taxon>
        <taxon>Basidiobolales</taxon>
        <taxon>Basidiobolaceae</taxon>
        <taxon>Basidiobolus</taxon>
    </lineage>
</organism>
<dbReference type="Pfam" id="PF05197">
    <property type="entry name" value="TRIC"/>
    <property type="match status" value="1"/>
</dbReference>
<comment type="similarity">
    <text evidence="2">Belongs to the TMEM38 family.</text>
</comment>
<keyword evidence="4" id="KW-0633">Potassium transport</keyword>
<reference evidence="13 14" key="1">
    <citation type="submission" date="2023-04" db="EMBL/GenBank/DDBJ databases">
        <title>Genome of Basidiobolus ranarum AG-B5.</title>
        <authorList>
            <person name="Stajich J.E."/>
            <person name="Carter-House D."/>
            <person name="Gryganskyi A."/>
        </authorList>
    </citation>
    <scope>NUCLEOTIDE SEQUENCE [LARGE SCALE GENOMIC DNA]</scope>
    <source>
        <strain evidence="13 14">AG-B5</strain>
    </source>
</reference>
<sequence>MLLASPPGWLASNTVLPVYTLIYLAIFKCPFDLVFRLLTLLGPLTGFFLDVGDSISRTFAITNMGVEAVRLSSRSYVTNSYIGMLICGTLSGCGGSIFSDDFQQTQYSQASQTSEVLSALGFDMKLNFSVALVYVLTTSPFTWVKYLSLIGLDESWAPLLSTHEAKTVCWSILLGTMIYRKFFTSSPILKTQEKAKEQ</sequence>
<evidence type="ECO:0000256" key="10">
    <source>
        <dbReference type="ARBA" id="ARBA00023136"/>
    </source>
</evidence>
<evidence type="ECO:0000256" key="2">
    <source>
        <dbReference type="ARBA" id="ARBA00005766"/>
    </source>
</evidence>
<proteinExistence type="inferred from homology"/>
<comment type="subcellular location">
    <subcellularLocation>
        <location evidence="1">Endomembrane system</location>
        <topology evidence="1">Multi-pass membrane protein</topology>
    </subcellularLocation>
</comment>
<keyword evidence="3" id="KW-0813">Transport</keyword>
<gene>
    <name evidence="13" type="ORF">K7432_005353</name>
</gene>
<keyword evidence="11" id="KW-0407">Ion channel</keyword>
<evidence type="ECO:0000256" key="1">
    <source>
        <dbReference type="ARBA" id="ARBA00004127"/>
    </source>
</evidence>
<keyword evidence="7" id="KW-0630">Potassium</keyword>
<keyword evidence="5 12" id="KW-0812">Transmembrane</keyword>
<comment type="caution">
    <text evidence="13">The sequence shown here is derived from an EMBL/GenBank/DDBJ whole genome shotgun (WGS) entry which is preliminary data.</text>
</comment>
<evidence type="ECO:0000256" key="6">
    <source>
        <dbReference type="ARBA" id="ARBA00022826"/>
    </source>
</evidence>
<dbReference type="Proteomes" id="UP001479436">
    <property type="component" value="Unassembled WGS sequence"/>
</dbReference>
<protein>
    <submittedName>
        <fullName evidence="13">Uncharacterized protein</fullName>
    </submittedName>
</protein>
<keyword evidence="14" id="KW-1185">Reference proteome</keyword>
<accession>A0ABR2W389</accession>
<keyword evidence="6" id="KW-0631">Potassium channel</keyword>
<evidence type="ECO:0000313" key="13">
    <source>
        <dbReference type="EMBL" id="KAK9718605.1"/>
    </source>
</evidence>
<evidence type="ECO:0000313" key="14">
    <source>
        <dbReference type="Proteomes" id="UP001479436"/>
    </source>
</evidence>
<name>A0ABR2W389_9FUNG</name>
<evidence type="ECO:0000256" key="4">
    <source>
        <dbReference type="ARBA" id="ARBA00022538"/>
    </source>
</evidence>
<evidence type="ECO:0000256" key="5">
    <source>
        <dbReference type="ARBA" id="ARBA00022692"/>
    </source>
</evidence>
<feature type="transmembrane region" description="Helical" evidence="12">
    <location>
        <begin position="6"/>
        <end position="26"/>
    </location>
</feature>
<evidence type="ECO:0000256" key="8">
    <source>
        <dbReference type="ARBA" id="ARBA00022989"/>
    </source>
</evidence>
<evidence type="ECO:0000256" key="12">
    <source>
        <dbReference type="SAM" id="Phobius"/>
    </source>
</evidence>
<dbReference type="EMBL" id="JASJQH010007083">
    <property type="protein sequence ID" value="KAK9718605.1"/>
    <property type="molecule type" value="Genomic_DNA"/>
</dbReference>
<evidence type="ECO:0000256" key="9">
    <source>
        <dbReference type="ARBA" id="ARBA00023065"/>
    </source>
</evidence>
<evidence type="ECO:0000256" key="3">
    <source>
        <dbReference type="ARBA" id="ARBA00022448"/>
    </source>
</evidence>
<evidence type="ECO:0000256" key="7">
    <source>
        <dbReference type="ARBA" id="ARBA00022958"/>
    </source>
</evidence>
<evidence type="ECO:0000256" key="11">
    <source>
        <dbReference type="ARBA" id="ARBA00023303"/>
    </source>
</evidence>
<feature type="transmembrane region" description="Helical" evidence="12">
    <location>
        <begin position="33"/>
        <end position="49"/>
    </location>
</feature>
<keyword evidence="9" id="KW-0406">Ion transport</keyword>
<keyword evidence="8 12" id="KW-1133">Transmembrane helix</keyword>
<dbReference type="InterPro" id="IPR007866">
    <property type="entry name" value="TRIC_channel"/>
</dbReference>
<keyword evidence="10 12" id="KW-0472">Membrane</keyword>